<evidence type="ECO:0000256" key="3">
    <source>
        <dbReference type="ARBA" id="ARBA00023163"/>
    </source>
</evidence>
<proteinExistence type="predicted"/>
<dbReference type="SMART" id="SM00421">
    <property type="entry name" value="HTH_LUXR"/>
    <property type="match status" value="1"/>
</dbReference>
<dbReference type="SUPFAM" id="SSF48452">
    <property type="entry name" value="TPR-like"/>
    <property type="match status" value="1"/>
</dbReference>
<dbReference type="Proteomes" id="UP000018851">
    <property type="component" value="Chromosome"/>
</dbReference>
<dbReference type="KEGG" id="ssan:NX02_07405"/>
<dbReference type="HOGENOM" id="CLU_006325_2_0_5"/>
<dbReference type="Gene3D" id="1.25.40.10">
    <property type="entry name" value="Tetratricopeptide repeat domain"/>
    <property type="match status" value="1"/>
</dbReference>
<dbReference type="GO" id="GO:0003677">
    <property type="term" value="F:DNA binding"/>
    <property type="evidence" value="ECO:0007669"/>
    <property type="project" value="UniProtKB-KW"/>
</dbReference>
<evidence type="ECO:0000313" key="6">
    <source>
        <dbReference type="Proteomes" id="UP000018851"/>
    </source>
</evidence>
<dbReference type="PROSITE" id="PS50043">
    <property type="entry name" value="HTH_LUXR_2"/>
    <property type="match status" value="1"/>
</dbReference>
<dbReference type="PATRIC" id="fig|1123269.5.peg.1439"/>
<dbReference type="SUPFAM" id="SSF52540">
    <property type="entry name" value="P-loop containing nucleoside triphosphate hydrolases"/>
    <property type="match status" value="1"/>
</dbReference>
<dbReference type="InterPro" id="IPR000792">
    <property type="entry name" value="Tscrpt_reg_LuxR_C"/>
</dbReference>
<gene>
    <name evidence="5" type="ORF">NX02_07405</name>
</gene>
<accession>W0A9Q2</accession>
<dbReference type="PANTHER" id="PTHR44688">
    <property type="entry name" value="DNA-BINDING TRANSCRIPTIONAL ACTIVATOR DEVR_DOSR"/>
    <property type="match status" value="1"/>
</dbReference>
<keyword evidence="6" id="KW-1185">Reference proteome</keyword>
<dbReference type="Gene3D" id="1.10.10.10">
    <property type="entry name" value="Winged helix-like DNA-binding domain superfamily/Winged helix DNA-binding domain"/>
    <property type="match status" value="1"/>
</dbReference>
<dbReference type="STRING" id="1123269.NX02_07405"/>
<dbReference type="InterPro" id="IPR011990">
    <property type="entry name" value="TPR-like_helical_dom_sf"/>
</dbReference>
<dbReference type="SUPFAM" id="SSF46894">
    <property type="entry name" value="C-terminal effector domain of the bipartite response regulators"/>
    <property type="match status" value="1"/>
</dbReference>
<feature type="domain" description="HTH luxR-type" evidence="4">
    <location>
        <begin position="824"/>
        <end position="889"/>
    </location>
</feature>
<dbReference type="OrthoDB" id="9807052at2"/>
<evidence type="ECO:0000259" key="4">
    <source>
        <dbReference type="PROSITE" id="PS50043"/>
    </source>
</evidence>
<keyword evidence="2" id="KW-0238">DNA-binding</keyword>
<dbReference type="AlphaFoldDB" id="W0A9Q2"/>
<reference evidence="5 6" key="1">
    <citation type="submission" date="2013-07" db="EMBL/GenBank/DDBJ databases">
        <title>Completed genome of Sphingomonas sanxanigenens NX02.</title>
        <authorList>
            <person name="Ma T."/>
            <person name="Huang H."/>
            <person name="Wu M."/>
            <person name="Li X."/>
            <person name="Li G."/>
        </authorList>
    </citation>
    <scope>NUCLEOTIDE SEQUENCE [LARGE SCALE GENOMIC DNA]</scope>
    <source>
        <strain evidence="5 6">NX02</strain>
    </source>
</reference>
<dbReference type="EMBL" id="CP006644">
    <property type="protein sequence ID" value="AHE53207.1"/>
    <property type="molecule type" value="Genomic_DNA"/>
</dbReference>
<dbReference type="GO" id="GO:0006355">
    <property type="term" value="P:regulation of DNA-templated transcription"/>
    <property type="evidence" value="ECO:0007669"/>
    <property type="project" value="InterPro"/>
</dbReference>
<name>W0A9Q2_9SPHN</name>
<dbReference type="eggNOG" id="COG2909">
    <property type="taxonomic scope" value="Bacteria"/>
</dbReference>
<evidence type="ECO:0000313" key="5">
    <source>
        <dbReference type="EMBL" id="AHE53207.1"/>
    </source>
</evidence>
<dbReference type="CDD" id="cd06170">
    <property type="entry name" value="LuxR_C_like"/>
    <property type="match status" value="1"/>
</dbReference>
<protein>
    <recommendedName>
        <fullName evidence="4">HTH luxR-type domain-containing protein</fullName>
    </recommendedName>
</protein>
<dbReference type="InterPro" id="IPR016032">
    <property type="entry name" value="Sig_transdc_resp-reg_C-effctor"/>
</dbReference>
<dbReference type="InterPro" id="IPR036388">
    <property type="entry name" value="WH-like_DNA-bd_sf"/>
</dbReference>
<evidence type="ECO:0000256" key="1">
    <source>
        <dbReference type="ARBA" id="ARBA00023015"/>
    </source>
</evidence>
<dbReference type="PANTHER" id="PTHR44688:SF16">
    <property type="entry name" value="DNA-BINDING TRANSCRIPTIONAL ACTIVATOR DEVR_DOSR"/>
    <property type="match status" value="1"/>
</dbReference>
<dbReference type="Pfam" id="PF00196">
    <property type="entry name" value="GerE"/>
    <property type="match status" value="1"/>
</dbReference>
<sequence length="892" mass="97134">MTALPRVMPLPATYDGSATAETGNRQSAAFREFDLFAPPAPLTADVRLERLARLIEPIGPQRVLQVYGPTGLGKTTLLANHASACRALQRQVRWLDLRSVHIQDEGAFRRVLSAALCAGDESHADFDRIRAAVRLDADPVLVIDANALDVGPLGRVLAELVHCTGPELQLWVVSRRPASAMLAELRSPHLVRTLDPAALLFDHDETGRNAAEGGAGHVGSAAEGWPLAEAIVAALPPEGAGADRLLDHDGGLLEAAIRDGIWRDLPAATRDLLAETAMVEWVDERYLSRVAAPLAAFPILDDIATLVPLVRVRRGTSGGFSIHPLLRAFALRQLERSEPAHRNRAYRQALLHHAERREPEAAIALVRDTGDQGLARMAFETFTSTELLRSSGYNRLRSAMAQLIPEAAEQSAQIRITQAVVAMKEGRFPEARRLLESARETLSEDLAYQSPSLSRVYADFIISQHTLAFHAHTELTESQLSEGAFWSTYTNDLTNAAFVYALRSLHYLRRGEIALAQDQIEISRDKYERATSYYGLGSALLVDGMIALAAGRLGRAETLATEARLLITRAMPDDAGLMAVAECVLCEVAFERGNADGLFERVDAALRDLEACDGWPDAFVIGYRVGARAAMATGSEQRALGLLNRAIRLMRGRGLSDIERYCRILRADVSAKSGGGMQGWRTGEIATNLLAPDWIGWCESDETELLDGHEALKAGDQGRLGNIVRRLEDVAAESGRRITAIRALLLSAVGAFARDHMSEAVQHLEKAVGLAEAEAIAQPFIEHGPKMLLILEAMKADPSRLRMGRGTRGFCAGLARTIAARSQDADGGAVFVPRELQVIRFLAQRQSNKAIARELGLSASAVKFHLSNIYRKLGVNKRHEAVIEAQRIGVSL</sequence>
<dbReference type="InterPro" id="IPR027417">
    <property type="entry name" value="P-loop_NTPase"/>
</dbReference>
<keyword evidence="3" id="KW-0804">Transcription</keyword>
<keyword evidence="1" id="KW-0805">Transcription regulation</keyword>
<organism evidence="5 6">
    <name type="scientific">Sphingomonas sanxanigenens DSM 19645 = NX02</name>
    <dbReference type="NCBI Taxonomy" id="1123269"/>
    <lineage>
        <taxon>Bacteria</taxon>
        <taxon>Pseudomonadati</taxon>
        <taxon>Pseudomonadota</taxon>
        <taxon>Alphaproteobacteria</taxon>
        <taxon>Sphingomonadales</taxon>
        <taxon>Sphingomonadaceae</taxon>
        <taxon>Sphingomonas</taxon>
    </lineage>
</organism>
<dbReference type="RefSeq" id="WP_025291475.1">
    <property type="nucleotide sequence ID" value="NZ_CP006644.1"/>
</dbReference>
<evidence type="ECO:0000256" key="2">
    <source>
        <dbReference type="ARBA" id="ARBA00023125"/>
    </source>
</evidence>